<name>A0ABN9PHM4_9DINO</name>
<protein>
    <submittedName>
        <fullName evidence="1">Uncharacterized protein</fullName>
    </submittedName>
</protein>
<sequence>MSSESFAHVYGDDMSQLASDLAPFTTRIVMVYRPFYDWVASVYRQIRVGTSFEAWLTDEIMESKVNSFTTNVYKRYASVFADIKVHTLGPSLMAEIACDDLEATTTCAYFQRAALKSYNVKAASSTRGRECLSAYQLQKLQNISFDLHMEAFGMYSSFPKSDFETKASACFGNE</sequence>
<evidence type="ECO:0000313" key="2">
    <source>
        <dbReference type="Proteomes" id="UP001189429"/>
    </source>
</evidence>
<dbReference type="EMBL" id="CAUYUJ010000497">
    <property type="protein sequence ID" value="CAK0790898.1"/>
    <property type="molecule type" value="Genomic_DNA"/>
</dbReference>
<comment type="caution">
    <text evidence="1">The sequence shown here is derived from an EMBL/GenBank/DDBJ whole genome shotgun (WGS) entry which is preliminary data.</text>
</comment>
<dbReference type="Proteomes" id="UP001189429">
    <property type="component" value="Unassembled WGS sequence"/>
</dbReference>
<organism evidence="1 2">
    <name type="scientific">Prorocentrum cordatum</name>
    <dbReference type="NCBI Taxonomy" id="2364126"/>
    <lineage>
        <taxon>Eukaryota</taxon>
        <taxon>Sar</taxon>
        <taxon>Alveolata</taxon>
        <taxon>Dinophyceae</taxon>
        <taxon>Prorocentrales</taxon>
        <taxon>Prorocentraceae</taxon>
        <taxon>Prorocentrum</taxon>
    </lineage>
</organism>
<keyword evidence="2" id="KW-1185">Reference proteome</keyword>
<evidence type="ECO:0000313" key="1">
    <source>
        <dbReference type="EMBL" id="CAK0790898.1"/>
    </source>
</evidence>
<gene>
    <name evidence="1" type="ORF">PCOR1329_LOCUS2025</name>
</gene>
<accession>A0ABN9PHM4</accession>
<proteinExistence type="predicted"/>
<reference evidence="1" key="1">
    <citation type="submission" date="2023-10" db="EMBL/GenBank/DDBJ databases">
        <authorList>
            <person name="Chen Y."/>
            <person name="Shah S."/>
            <person name="Dougan E. K."/>
            <person name="Thang M."/>
            <person name="Chan C."/>
        </authorList>
    </citation>
    <scope>NUCLEOTIDE SEQUENCE [LARGE SCALE GENOMIC DNA]</scope>
</reference>